<accession>A0ABS7NIV8</accession>
<keyword evidence="2" id="KW-0233">DNA recombination</keyword>
<dbReference type="InterPro" id="IPR050090">
    <property type="entry name" value="Tyrosine_recombinase_XerCD"/>
</dbReference>
<feature type="domain" description="Tyr recombinase" evidence="3">
    <location>
        <begin position="149"/>
        <end position="327"/>
    </location>
</feature>
<dbReference type="InterPro" id="IPR002104">
    <property type="entry name" value="Integrase_catalytic"/>
</dbReference>
<protein>
    <submittedName>
        <fullName evidence="4">Site-specific integrase</fullName>
    </submittedName>
</protein>
<dbReference type="InterPro" id="IPR013762">
    <property type="entry name" value="Integrase-like_cat_sf"/>
</dbReference>
<gene>
    <name evidence="4" type="ORF">KUV26_17040</name>
</gene>
<evidence type="ECO:0000256" key="1">
    <source>
        <dbReference type="ARBA" id="ARBA00022908"/>
    </source>
</evidence>
<dbReference type="PANTHER" id="PTHR30349:SF64">
    <property type="entry name" value="PROPHAGE INTEGRASE INTD-RELATED"/>
    <property type="match status" value="1"/>
</dbReference>
<comment type="caution">
    <text evidence="4">The sequence shown here is derived from an EMBL/GenBank/DDBJ whole genome shotgun (WGS) entry which is preliminary data.</text>
</comment>
<dbReference type="Gene3D" id="1.10.443.10">
    <property type="entry name" value="Intergrase catalytic core"/>
    <property type="match status" value="1"/>
</dbReference>
<organism evidence="4 5">
    <name type="scientific">Leisingera daeponensis</name>
    <dbReference type="NCBI Taxonomy" id="405746"/>
    <lineage>
        <taxon>Bacteria</taxon>
        <taxon>Pseudomonadati</taxon>
        <taxon>Pseudomonadota</taxon>
        <taxon>Alphaproteobacteria</taxon>
        <taxon>Rhodobacterales</taxon>
        <taxon>Roseobacteraceae</taxon>
        <taxon>Leisingera</taxon>
    </lineage>
</organism>
<dbReference type="SUPFAM" id="SSF56349">
    <property type="entry name" value="DNA breaking-rejoining enzymes"/>
    <property type="match status" value="1"/>
</dbReference>
<dbReference type="PANTHER" id="PTHR30349">
    <property type="entry name" value="PHAGE INTEGRASE-RELATED"/>
    <property type="match status" value="1"/>
</dbReference>
<keyword evidence="5" id="KW-1185">Reference proteome</keyword>
<evidence type="ECO:0000259" key="3">
    <source>
        <dbReference type="PROSITE" id="PS51898"/>
    </source>
</evidence>
<dbReference type="InterPro" id="IPR011010">
    <property type="entry name" value="DNA_brk_join_enz"/>
</dbReference>
<reference evidence="4 5" key="1">
    <citation type="submission" date="2021-06" db="EMBL/GenBank/DDBJ databases">
        <title>50 bacteria genomes isolated from Dapeng, Shenzhen, China.</title>
        <authorList>
            <person name="Zheng W."/>
            <person name="Yu S."/>
            <person name="Huang Y."/>
        </authorList>
    </citation>
    <scope>NUCLEOTIDE SEQUENCE [LARGE SCALE GENOMIC DNA]</scope>
    <source>
        <strain evidence="4 5">DP1N14-2</strain>
    </source>
</reference>
<proteinExistence type="predicted"/>
<dbReference type="EMBL" id="JAHVJA010000008">
    <property type="protein sequence ID" value="MBY6141145.1"/>
    <property type="molecule type" value="Genomic_DNA"/>
</dbReference>
<sequence length="348" mass="39332">MPLKLRRKPGSPNWYIRGTVSGIHVDRSTQTSNRKAAEAIRIRTEAQILQRAALGKKATATFEEAAVNYLMADGEERFLDPLLRHFAGKKLSEIDNAAINAAAQKLYPKASPATINRQLITPISAILNMAAEDKLCDPIRLRRRKVDTKVTRWLTPEEFEAFAAELPPHLARIIGFMIGSGARVRETLSLQASTFYQGTRQAYLVDTKNGHPRMVEFPERARQMICTKGLPEKGTLFLSSRGNPYELRDNTGGQIKTAFNKARHRAGLESKGPRKVTPHTIRHTWATWFYSQTQDFGKLLDLGGWADADTANIYRKMAPEDLPERLLQHGWDFRRGHQPHTSNLRALR</sequence>
<dbReference type="CDD" id="cd00796">
    <property type="entry name" value="INT_Rci_Hp1_C"/>
    <property type="match status" value="1"/>
</dbReference>
<name>A0ABS7NIV8_9RHOB</name>
<keyword evidence="1" id="KW-0229">DNA integration</keyword>
<evidence type="ECO:0000256" key="2">
    <source>
        <dbReference type="ARBA" id="ARBA00023172"/>
    </source>
</evidence>
<dbReference type="PROSITE" id="PS51898">
    <property type="entry name" value="TYR_RECOMBINASE"/>
    <property type="match status" value="1"/>
</dbReference>
<dbReference type="Proteomes" id="UP000766629">
    <property type="component" value="Unassembled WGS sequence"/>
</dbReference>
<dbReference type="Pfam" id="PF00589">
    <property type="entry name" value="Phage_integrase"/>
    <property type="match status" value="1"/>
</dbReference>
<evidence type="ECO:0000313" key="5">
    <source>
        <dbReference type="Proteomes" id="UP000766629"/>
    </source>
</evidence>
<evidence type="ECO:0000313" key="4">
    <source>
        <dbReference type="EMBL" id="MBY6141145.1"/>
    </source>
</evidence>